<gene>
    <name evidence="1" type="ORF">DF185_11225</name>
</gene>
<dbReference type="RefSeq" id="WP_133250021.1">
    <property type="nucleotide sequence ID" value="NZ_QFLI01000004.1"/>
</dbReference>
<organism evidence="1 2">
    <name type="scientific">Marinifilum breve</name>
    <dbReference type="NCBI Taxonomy" id="2184082"/>
    <lineage>
        <taxon>Bacteria</taxon>
        <taxon>Pseudomonadati</taxon>
        <taxon>Bacteroidota</taxon>
        <taxon>Bacteroidia</taxon>
        <taxon>Marinilabiliales</taxon>
        <taxon>Marinifilaceae</taxon>
    </lineage>
</organism>
<accession>A0A2V3ZXN5</accession>
<reference evidence="1 2" key="1">
    <citation type="submission" date="2018-05" db="EMBL/GenBank/DDBJ databases">
        <title>Marinifilum breve JC075T sp. nov., a marine bacterium isolated from Yongle Blue Hole in the South China Sea.</title>
        <authorList>
            <person name="Fu T."/>
        </authorList>
    </citation>
    <scope>NUCLEOTIDE SEQUENCE [LARGE SCALE GENOMIC DNA]</scope>
    <source>
        <strain evidence="1 2">JC075</strain>
    </source>
</reference>
<dbReference type="OrthoDB" id="9822365at2"/>
<dbReference type="AlphaFoldDB" id="A0A2V3ZXN5"/>
<sequence length="242" mass="29068">MKQALILLLLFAVHGDLYSQYFEKSKMDWWDNNNADSIENNWLKRKHLIKLEKDSFYFHYPDTLTLIEKGKFIFPRKHYLSVRDYEDSYLSDLELTIMSRTLAKQGMRRLYEIDGDFVRLLSFKEKNPIVTDYFFNSDSLTYTITNGFSWTHGDVIDSGGVIISTEKTKRIYNELHTWIDNDWQIYRSSELTDFIIEFKLENEYGLIKLSRLDYKNKMNRPYIKLIKEFEKIIGMPLLEKRN</sequence>
<keyword evidence="2" id="KW-1185">Reference proteome</keyword>
<dbReference type="Proteomes" id="UP000248079">
    <property type="component" value="Unassembled WGS sequence"/>
</dbReference>
<proteinExistence type="predicted"/>
<comment type="caution">
    <text evidence="1">The sequence shown here is derived from an EMBL/GenBank/DDBJ whole genome shotgun (WGS) entry which is preliminary data.</text>
</comment>
<evidence type="ECO:0000313" key="1">
    <source>
        <dbReference type="EMBL" id="PXY01209.1"/>
    </source>
</evidence>
<protein>
    <submittedName>
        <fullName evidence="1">Uncharacterized protein</fullName>
    </submittedName>
</protein>
<evidence type="ECO:0000313" key="2">
    <source>
        <dbReference type="Proteomes" id="UP000248079"/>
    </source>
</evidence>
<name>A0A2V3ZXN5_9BACT</name>
<dbReference type="EMBL" id="QFLI01000004">
    <property type="protein sequence ID" value="PXY01209.1"/>
    <property type="molecule type" value="Genomic_DNA"/>
</dbReference>